<dbReference type="Gene3D" id="1.10.260.40">
    <property type="entry name" value="lambda repressor-like DNA-binding domains"/>
    <property type="match status" value="1"/>
</dbReference>
<dbReference type="SMART" id="SM00530">
    <property type="entry name" value="HTH_XRE"/>
    <property type="match status" value="1"/>
</dbReference>
<name>A0ABN2KUW2_9MICO</name>
<reference evidence="2 3" key="1">
    <citation type="journal article" date="2019" name="Int. J. Syst. Evol. Microbiol.">
        <title>The Global Catalogue of Microorganisms (GCM) 10K type strain sequencing project: providing services to taxonomists for standard genome sequencing and annotation.</title>
        <authorList>
            <consortium name="The Broad Institute Genomics Platform"/>
            <consortium name="The Broad Institute Genome Sequencing Center for Infectious Disease"/>
            <person name="Wu L."/>
            <person name="Ma J."/>
        </authorList>
    </citation>
    <scope>NUCLEOTIDE SEQUENCE [LARGE SCALE GENOMIC DNA]</scope>
    <source>
        <strain evidence="2 3">JCM 14319</strain>
    </source>
</reference>
<evidence type="ECO:0000313" key="3">
    <source>
        <dbReference type="Proteomes" id="UP001500506"/>
    </source>
</evidence>
<comment type="caution">
    <text evidence="2">The sequence shown here is derived from an EMBL/GenBank/DDBJ whole genome shotgun (WGS) entry which is preliminary data.</text>
</comment>
<dbReference type="SUPFAM" id="SSF47413">
    <property type="entry name" value="lambda repressor-like DNA-binding domains"/>
    <property type="match status" value="1"/>
</dbReference>
<evidence type="ECO:0000259" key="1">
    <source>
        <dbReference type="PROSITE" id="PS50943"/>
    </source>
</evidence>
<dbReference type="InterPro" id="IPR010982">
    <property type="entry name" value="Lambda_DNA-bd_dom_sf"/>
</dbReference>
<keyword evidence="3" id="KW-1185">Reference proteome</keyword>
<sequence>MSYKAKIADAAALGVAIQQARLAAGITQRDLAERLGTTQRYVWELEAGKDSKAITRIFEALRETGVTVTLDVPEGPRG</sequence>
<organism evidence="2 3">
    <name type="scientific">Agromyces humatus</name>
    <dbReference type="NCBI Taxonomy" id="279573"/>
    <lineage>
        <taxon>Bacteria</taxon>
        <taxon>Bacillati</taxon>
        <taxon>Actinomycetota</taxon>
        <taxon>Actinomycetes</taxon>
        <taxon>Micrococcales</taxon>
        <taxon>Microbacteriaceae</taxon>
        <taxon>Agromyces</taxon>
    </lineage>
</organism>
<dbReference type="Pfam" id="PF01381">
    <property type="entry name" value="HTH_3"/>
    <property type="match status" value="1"/>
</dbReference>
<protein>
    <recommendedName>
        <fullName evidence="1">HTH cro/C1-type domain-containing protein</fullName>
    </recommendedName>
</protein>
<feature type="domain" description="HTH cro/C1-type" evidence="1">
    <location>
        <begin position="17"/>
        <end position="49"/>
    </location>
</feature>
<dbReference type="Proteomes" id="UP001500506">
    <property type="component" value="Unassembled WGS sequence"/>
</dbReference>
<dbReference type="RefSeq" id="WP_232498079.1">
    <property type="nucleotide sequence ID" value="NZ_BAAANH010000006.1"/>
</dbReference>
<dbReference type="CDD" id="cd00093">
    <property type="entry name" value="HTH_XRE"/>
    <property type="match status" value="1"/>
</dbReference>
<proteinExistence type="predicted"/>
<evidence type="ECO:0000313" key="2">
    <source>
        <dbReference type="EMBL" id="GAA1766874.1"/>
    </source>
</evidence>
<dbReference type="InterPro" id="IPR001387">
    <property type="entry name" value="Cro/C1-type_HTH"/>
</dbReference>
<accession>A0ABN2KUW2</accession>
<dbReference type="EMBL" id="BAAANH010000006">
    <property type="protein sequence ID" value="GAA1766874.1"/>
    <property type="molecule type" value="Genomic_DNA"/>
</dbReference>
<dbReference type="PROSITE" id="PS50943">
    <property type="entry name" value="HTH_CROC1"/>
    <property type="match status" value="1"/>
</dbReference>
<gene>
    <name evidence="2" type="ORF">GCM10009747_29010</name>
</gene>